<keyword evidence="3" id="KW-0203">Cytokinin biosynthesis</keyword>
<dbReference type="PANTHER" id="PTHR33347">
    <property type="entry name" value="OSJNBA0091C07.3 PROTEIN"/>
    <property type="match status" value="1"/>
</dbReference>
<evidence type="ECO:0000313" key="9">
    <source>
        <dbReference type="Proteomes" id="UP000008311"/>
    </source>
</evidence>
<keyword evidence="2" id="KW-0963">Cytoplasm</keyword>
<evidence type="ECO:0000256" key="6">
    <source>
        <dbReference type="ARBA" id="ARBA00024199"/>
    </source>
</evidence>
<feature type="compositionally biased region" description="Polar residues" evidence="7">
    <location>
        <begin position="90"/>
        <end position="99"/>
    </location>
</feature>
<accession>B9RLC6</accession>
<evidence type="ECO:0000256" key="1">
    <source>
        <dbReference type="ARBA" id="ARBA00004496"/>
    </source>
</evidence>
<feature type="compositionally biased region" description="Polar residues" evidence="7">
    <location>
        <begin position="16"/>
        <end position="32"/>
    </location>
</feature>
<dbReference type="InterPro" id="IPR044670">
    <property type="entry name" value="SOFL"/>
</dbReference>
<evidence type="ECO:0000256" key="7">
    <source>
        <dbReference type="SAM" id="MobiDB-lite"/>
    </source>
</evidence>
<dbReference type="GO" id="GO:0009736">
    <property type="term" value="P:cytokinin-activated signaling pathway"/>
    <property type="evidence" value="ECO:0007669"/>
    <property type="project" value="UniProtKB-KW"/>
</dbReference>
<dbReference type="InParanoid" id="B9RLC6"/>
<dbReference type="OrthoDB" id="847623at2759"/>
<evidence type="ECO:0000256" key="2">
    <source>
        <dbReference type="ARBA" id="ARBA00022490"/>
    </source>
</evidence>
<keyword evidence="5" id="KW-0539">Nucleus</keyword>
<feature type="region of interest" description="Disordered" evidence="7">
    <location>
        <begin position="1"/>
        <end position="146"/>
    </location>
</feature>
<evidence type="ECO:0000256" key="4">
    <source>
        <dbReference type="ARBA" id="ARBA00022864"/>
    </source>
</evidence>
<protein>
    <submittedName>
        <fullName evidence="8">Uncharacterized protein</fullName>
    </submittedName>
</protein>
<keyword evidence="9" id="KW-1185">Reference proteome</keyword>
<dbReference type="GO" id="GO:0009691">
    <property type="term" value="P:cytokinin biosynthetic process"/>
    <property type="evidence" value="ECO:0007669"/>
    <property type="project" value="UniProtKB-KW"/>
</dbReference>
<feature type="compositionally biased region" description="Basic and acidic residues" evidence="7">
    <location>
        <begin position="110"/>
        <end position="128"/>
    </location>
</feature>
<comment type="subcellular location">
    <subcellularLocation>
        <location evidence="1">Cytoplasm</location>
    </subcellularLocation>
</comment>
<dbReference type="Proteomes" id="UP000008311">
    <property type="component" value="Unassembled WGS sequence"/>
</dbReference>
<evidence type="ECO:0000313" key="8">
    <source>
        <dbReference type="EMBL" id="EEF47651.1"/>
    </source>
</evidence>
<feature type="compositionally biased region" description="Basic and acidic residues" evidence="7">
    <location>
        <begin position="39"/>
        <end position="52"/>
    </location>
</feature>
<dbReference type="PANTHER" id="PTHR33347:SF22">
    <property type="match status" value="1"/>
</dbReference>
<dbReference type="KEGG" id="rcu:8264621"/>
<keyword evidence="4" id="KW-0932">Cytokinin signaling pathway</keyword>
<dbReference type="AlphaFoldDB" id="B9RLC6"/>
<dbReference type="OMA" id="DYNTYEQ"/>
<gene>
    <name evidence="8" type="ORF">RCOM_1465090</name>
</gene>
<evidence type="ECO:0000256" key="3">
    <source>
        <dbReference type="ARBA" id="ARBA00022712"/>
    </source>
</evidence>
<comment type="similarity">
    <text evidence="6">Belongs to the SOFL plant protein family.</text>
</comment>
<organism evidence="8 9">
    <name type="scientific">Ricinus communis</name>
    <name type="common">Castor bean</name>
    <dbReference type="NCBI Taxonomy" id="3988"/>
    <lineage>
        <taxon>Eukaryota</taxon>
        <taxon>Viridiplantae</taxon>
        <taxon>Streptophyta</taxon>
        <taxon>Embryophyta</taxon>
        <taxon>Tracheophyta</taxon>
        <taxon>Spermatophyta</taxon>
        <taxon>Magnoliopsida</taxon>
        <taxon>eudicotyledons</taxon>
        <taxon>Gunneridae</taxon>
        <taxon>Pentapetalae</taxon>
        <taxon>rosids</taxon>
        <taxon>fabids</taxon>
        <taxon>Malpighiales</taxon>
        <taxon>Euphorbiaceae</taxon>
        <taxon>Acalyphoideae</taxon>
        <taxon>Acalypheae</taxon>
        <taxon>Ricinus</taxon>
    </lineage>
</organism>
<sequence>MEASRILGCKEEDSGTSDTESGWTTYIASPSQENRRRHHDDDDHNTCNKADFKMGNCSYDDGGGESDDSMASDASSGPCHHEFPCKSNERNVGTGTTKYSSREKLHRQVKQKDGARPWIKVEKQELVPEAKSAASHIHGGTKPRTK</sequence>
<proteinExistence type="inferred from homology"/>
<feature type="compositionally biased region" description="Basic and acidic residues" evidence="7">
    <location>
        <begin position="79"/>
        <end position="89"/>
    </location>
</feature>
<dbReference type="GO" id="GO:0005737">
    <property type="term" value="C:cytoplasm"/>
    <property type="evidence" value="ECO:0007669"/>
    <property type="project" value="UniProtKB-SubCell"/>
</dbReference>
<reference evidence="9" key="1">
    <citation type="journal article" date="2010" name="Nat. Biotechnol.">
        <title>Draft genome sequence of the oilseed species Ricinus communis.</title>
        <authorList>
            <person name="Chan A.P."/>
            <person name="Crabtree J."/>
            <person name="Zhao Q."/>
            <person name="Lorenzi H."/>
            <person name="Orvis J."/>
            <person name="Puiu D."/>
            <person name="Melake-Berhan A."/>
            <person name="Jones K.M."/>
            <person name="Redman J."/>
            <person name="Chen G."/>
            <person name="Cahoon E.B."/>
            <person name="Gedil M."/>
            <person name="Stanke M."/>
            <person name="Haas B.J."/>
            <person name="Wortman J.R."/>
            <person name="Fraser-Liggett C.M."/>
            <person name="Ravel J."/>
            <person name="Rabinowicz P.D."/>
        </authorList>
    </citation>
    <scope>NUCLEOTIDE SEQUENCE [LARGE SCALE GENOMIC DNA]</scope>
    <source>
        <strain evidence="9">cv. Hale</strain>
    </source>
</reference>
<evidence type="ECO:0000256" key="5">
    <source>
        <dbReference type="ARBA" id="ARBA00023242"/>
    </source>
</evidence>
<name>B9RLC6_RICCO</name>
<dbReference type="EMBL" id="EQ973788">
    <property type="protein sequence ID" value="EEF47651.1"/>
    <property type="molecule type" value="Genomic_DNA"/>
</dbReference>
<dbReference type="eggNOG" id="ENOG502S95J">
    <property type="taxonomic scope" value="Eukaryota"/>
</dbReference>